<dbReference type="AlphaFoldDB" id="A0A5N4C466"/>
<sequence length="731" mass="82036">MSATEERGRIPGGRDTAGGWAGGDNRLLGVGVSPLEGMDGVQGVFRALPEDEGWQEEVAEAAVEENWAVELGEEEEDLEETEEEEEEGEGEEFEFEFEDQEEEEYQSEEGDEDEEEDEEEEEGETEEEEENGQEGTEVVSGAREAPTVRFGSLFRNLVHSVLPRVPSSDRDLVRPHAGRVVARRRSWQPLDLAEGPAPPQEVEARGEGPVPQEREDLGEEAEVWGGEALADASQSWEAGACGPEGRAQAGEWRPSPQALAAPVGASGPKAGGVQRLPLAVTQRVKALKNLQARHAQVEAQFYKDLFDLEKKYAAFYEPLFDRRAAIINAIHEPSEGECQWAVGVAEGAWEEMDAEPEGKGQINGIPHFWLTAFKNVKMLGRMIRGNDELALEHLTDVKIKFSGVEEPMSFTVEFIFESNEYFFNKVLTKTYRMRSDPDDSDPFFSRGPEIISSTGCEIYWKEGKDLTMKTLELQKCEGRGSVVPATGKVPSRSFFTYFYPPDSPEVTQRVKALKNLQARHAQVEAQFYKDLFDLEKKYAAFYEPLFDRRAAIINAIHEPSEGECQWAVGVAEGAWEEMDAEPEGKGQINGIPHFWLTAFKNVKMLGRMIRGNDELALEHLTDVKIKFSGVEEPMSFTVEFIFESNEYFFNKVLTKTYRMRSDPDDSDPFFSRGPEIISSTGCEIYWKEGKDLTMKTLELQKCEGRGSVVPATGKVPSRSFFTYFYPPDSPE</sequence>
<dbReference type="Pfam" id="PF00956">
    <property type="entry name" value="NAP"/>
    <property type="match status" value="2"/>
</dbReference>
<feature type="region of interest" description="Disordered" evidence="3">
    <location>
        <begin position="234"/>
        <end position="267"/>
    </location>
</feature>
<feature type="region of interest" description="Disordered" evidence="3">
    <location>
        <begin position="1"/>
        <end position="25"/>
    </location>
</feature>
<proteinExistence type="inferred from homology"/>
<evidence type="ECO:0000256" key="2">
    <source>
        <dbReference type="RuleBase" id="RU003876"/>
    </source>
</evidence>
<dbReference type="Pfam" id="PF15623">
    <property type="entry name" value="CT47"/>
    <property type="match status" value="1"/>
</dbReference>
<evidence type="ECO:0000313" key="5">
    <source>
        <dbReference type="Proteomes" id="UP000299084"/>
    </source>
</evidence>
<feature type="region of interest" description="Disordered" evidence="3">
    <location>
        <begin position="51"/>
        <end position="144"/>
    </location>
</feature>
<protein>
    <submittedName>
        <fullName evidence="4">Nucleosome assembly protein 1-like 1</fullName>
    </submittedName>
</protein>
<comment type="caution">
    <text evidence="4">The sequence shown here is derived from an EMBL/GenBank/DDBJ whole genome shotgun (WGS) entry which is preliminary data.</text>
</comment>
<dbReference type="EMBL" id="JWIN03000037">
    <property type="protein sequence ID" value="KAB1253646.1"/>
    <property type="molecule type" value="Genomic_DNA"/>
</dbReference>
<evidence type="ECO:0000256" key="3">
    <source>
        <dbReference type="SAM" id="MobiDB-lite"/>
    </source>
</evidence>
<organism evidence="4 5">
    <name type="scientific">Camelus dromedarius</name>
    <name type="common">Dromedary</name>
    <name type="synonym">Arabian camel</name>
    <dbReference type="NCBI Taxonomy" id="9838"/>
    <lineage>
        <taxon>Eukaryota</taxon>
        <taxon>Metazoa</taxon>
        <taxon>Chordata</taxon>
        <taxon>Craniata</taxon>
        <taxon>Vertebrata</taxon>
        <taxon>Euteleostomi</taxon>
        <taxon>Mammalia</taxon>
        <taxon>Eutheria</taxon>
        <taxon>Laurasiatheria</taxon>
        <taxon>Artiodactyla</taxon>
        <taxon>Tylopoda</taxon>
        <taxon>Camelidae</taxon>
        <taxon>Camelus</taxon>
    </lineage>
</organism>
<dbReference type="FunFam" id="1.20.5.1500:FF:000001">
    <property type="entry name" value="Nucleosome assembly protein 1-like 1"/>
    <property type="match status" value="2"/>
</dbReference>
<evidence type="ECO:0000256" key="1">
    <source>
        <dbReference type="ARBA" id="ARBA00009947"/>
    </source>
</evidence>
<reference evidence="4 5" key="1">
    <citation type="journal article" date="2019" name="Mol. Ecol. Resour.">
        <title>Improving Illumina assemblies with Hi-C and long reads: an example with the North African dromedary.</title>
        <authorList>
            <person name="Elbers J.P."/>
            <person name="Rogers M.F."/>
            <person name="Perelman P.L."/>
            <person name="Proskuryakova A.A."/>
            <person name="Serdyukova N.A."/>
            <person name="Johnson W.E."/>
            <person name="Horin P."/>
            <person name="Corander J."/>
            <person name="Murphy D."/>
            <person name="Burger P.A."/>
        </authorList>
    </citation>
    <scope>NUCLEOTIDE SEQUENCE [LARGE SCALE GENOMIC DNA]</scope>
    <source>
        <strain evidence="4">Drom800</strain>
        <tissue evidence="4">Blood</tissue>
    </source>
</reference>
<dbReference type="SUPFAM" id="SSF143113">
    <property type="entry name" value="NAP-like"/>
    <property type="match status" value="2"/>
</dbReference>
<feature type="non-terminal residue" evidence="4">
    <location>
        <position position="731"/>
    </location>
</feature>
<dbReference type="InterPro" id="IPR002164">
    <property type="entry name" value="NAP_family"/>
</dbReference>
<dbReference type="GO" id="GO:0005634">
    <property type="term" value="C:nucleus"/>
    <property type="evidence" value="ECO:0007669"/>
    <property type="project" value="InterPro"/>
</dbReference>
<dbReference type="GO" id="GO:0006334">
    <property type="term" value="P:nucleosome assembly"/>
    <property type="evidence" value="ECO:0007669"/>
    <property type="project" value="InterPro"/>
</dbReference>
<dbReference type="InterPro" id="IPR028930">
    <property type="entry name" value="CT47"/>
</dbReference>
<comment type="similarity">
    <text evidence="1 2">Belongs to the nucleosome assembly protein (NAP) family.</text>
</comment>
<dbReference type="Gene3D" id="1.20.5.1500">
    <property type="match status" value="1"/>
</dbReference>
<feature type="compositionally biased region" description="Acidic residues" evidence="3">
    <location>
        <begin position="71"/>
        <end position="132"/>
    </location>
</feature>
<dbReference type="Proteomes" id="UP000299084">
    <property type="component" value="Unassembled WGS sequence"/>
</dbReference>
<dbReference type="PANTHER" id="PTHR11875">
    <property type="entry name" value="TESTIS-SPECIFIC Y-ENCODED PROTEIN"/>
    <property type="match status" value="1"/>
</dbReference>
<dbReference type="Gene3D" id="3.30.1120.90">
    <property type="entry name" value="Nucleosome assembly protein"/>
    <property type="match status" value="2"/>
</dbReference>
<feature type="compositionally biased region" description="Acidic residues" evidence="3">
    <location>
        <begin position="51"/>
        <end position="63"/>
    </location>
</feature>
<feature type="region of interest" description="Disordered" evidence="3">
    <location>
        <begin position="189"/>
        <end position="218"/>
    </location>
</feature>
<name>A0A5N4C466_CAMDR</name>
<evidence type="ECO:0000313" key="4">
    <source>
        <dbReference type="EMBL" id="KAB1253646.1"/>
    </source>
</evidence>
<accession>A0A5N4C466</accession>
<dbReference type="InterPro" id="IPR037231">
    <property type="entry name" value="NAP-like_sf"/>
</dbReference>
<gene>
    <name evidence="4" type="ORF">Cadr_000002911</name>
</gene>
<dbReference type="STRING" id="9838.ENSCDRP00005028629"/>
<keyword evidence="5" id="KW-1185">Reference proteome</keyword>